<dbReference type="RefSeq" id="WP_123228078.1">
    <property type="nucleotide sequence ID" value="NZ_RJSE01000007.1"/>
</dbReference>
<dbReference type="OrthoDB" id="115252at2"/>
<evidence type="ECO:0000313" key="1">
    <source>
        <dbReference type="EMBL" id="RNL62784.1"/>
    </source>
</evidence>
<comment type="caution">
    <text evidence="1">The sequence shown here is derived from an EMBL/GenBank/DDBJ whole genome shotgun (WGS) entry which is preliminary data.</text>
</comment>
<accession>A0A3N0CH59</accession>
<organism evidence="1 2">
    <name type="scientific">Nocardioides marmoriginsengisoli</name>
    <dbReference type="NCBI Taxonomy" id="661483"/>
    <lineage>
        <taxon>Bacteria</taxon>
        <taxon>Bacillati</taxon>
        <taxon>Actinomycetota</taxon>
        <taxon>Actinomycetes</taxon>
        <taxon>Propionibacteriales</taxon>
        <taxon>Nocardioidaceae</taxon>
        <taxon>Nocardioides</taxon>
    </lineage>
</organism>
<sequence>MLARSVEDYDLETCWLKYRAHAIAGLILAVPLSLGVEQTERGDEMFGAMARRAAEQVAAHDSYQAVIQLKV</sequence>
<reference evidence="1 2" key="1">
    <citation type="submission" date="2018-11" db="EMBL/GenBank/DDBJ databases">
        <authorList>
            <person name="Li F."/>
        </authorList>
    </citation>
    <scope>NUCLEOTIDE SEQUENCE [LARGE SCALE GENOMIC DNA]</scope>
    <source>
        <strain evidence="1 2">Gsoil 097</strain>
    </source>
</reference>
<dbReference type="Proteomes" id="UP000267128">
    <property type="component" value="Unassembled WGS sequence"/>
</dbReference>
<dbReference type="EMBL" id="RJSE01000007">
    <property type="protein sequence ID" value="RNL62784.1"/>
    <property type="molecule type" value="Genomic_DNA"/>
</dbReference>
<gene>
    <name evidence="1" type="ORF">EFK50_13640</name>
</gene>
<evidence type="ECO:0000313" key="2">
    <source>
        <dbReference type="Proteomes" id="UP000267128"/>
    </source>
</evidence>
<keyword evidence="2" id="KW-1185">Reference proteome</keyword>
<protein>
    <submittedName>
        <fullName evidence="1">Uncharacterized protein</fullName>
    </submittedName>
</protein>
<dbReference type="AlphaFoldDB" id="A0A3N0CH59"/>
<name>A0A3N0CH59_9ACTN</name>
<proteinExistence type="predicted"/>